<evidence type="ECO:0000256" key="2">
    <source>
        <dbReference type="ARBA" id="ARBA00023180"/>
    </source>
</evidence>
<feature type="disulfide bond" evidence="3">
    <location>
        <begin position="58"/>
        <end position="119"/>
    </location>
</feature>
<name>C3ZWZ2_BRAFL</name>
<dbReference type="SMART" id="SM00202">
    <property type="entry name" value="SR"/>
    <property type="match status" value="1"/>
</dbReference>
<reference evidence="6" key="1">
    <citation type="journal article" date="2008" name="Nature">
        <title>The amphioxus genome and the evolution of the chordate karyotype.</title>
        <authorList>
            <consortium name="US DOE Joint Genome Institute (JGI-PGF)"/>
            <person name="Putnam N.H."/>
            <person name="Butts T."/>
            <person name="Ferrier D.E.K."/>
            <person name="Furlong R.F."/>
            <person name="Hellsten U."/>
            <person name="Kawashima T."/>
            <person name="Robinson-Rechavi M."/>
            <person name="Shoguchi E."/>
            <person name="Terry A."/>
            <person name="Yu J.-K."/>
            <person name="Benito-Gutierrez E.L."/>
            <person name="Dubchak I."/>
            <person name="Garcia-Fernandez J."/>
            <person name="Gibson-Brown J.J."/>
            <person name="Grigoriev I.V."/>
            <person name="Horton A.C."/>
            <person name="de Jong P.J."/>
            <person name="Jurka J."/>
            <person name="Kapitonov V.V."/>
            <person name="Kohara Y."/>
            <person name="Kuroki Y."/>
            <person name="Lindquist E."/>
            <person name="Lucas S."/>
            <person name="Osoegawa K."/>
            <person name="Pennacchio L.A."/>
            <person name="Salamov A.A."/>
            <person name="Satou Y."/>
            <person name="Sauka-Spengler T."/>
            <person name="Schmutz J."/>
            <person name="Shin-I T."/>
            <person name="Toyoda A."/>
            <person name="Bronner-Fraser M."/>
            <person name="Fujiyama A."/>
            <person name="Holland L.Z."/>
            <person name="Holland P.W.H."/>
            <person name="Satoh N."/>
            <person name="Rokhsar D.S."/>
        </authorList>
    </citation>
    <scope>NUCLEOTIDE SEQUENCE [LARGE SCALE GENOMIC DNA]</scope>
    <source>
        <strain evidence="6">S238N-H82</strain>
        <tissue evidence="6">Testes</tissue>
    </source>
</reference>
<feature type="signal peptide" evidence="4">
    <location>
        <begin position="1"/>
        <end position="20"/>
    </location>
</feature>
<keyword evidence="2" id="KW-0325">Glycoprotein</keyword>
<dbReference type="STRING" id="7739.C3ZWZ2"/>
<dbReference type="PANTHER" id="PTHR48071">
    <property type="entry name" value="SRCR DOMAIN-CONTAINING PROTEIN"/>
    <property type="match status" value="1"/>
</dbReference>
<feature type="domain" description="SRCR" evidence="5">
    <location>
        <begin position="21"/>
        <end position="120"/>
    </location>
</feature>
<feature type="disulfide bond" evidence="3">
    <location>
        <begin position="45"/>
        <end position="109"/>
    </location>
</feature>
<protein>
    <recommendedName>
        <fullName evidence="5">SRCR domain-containing protein</fullName>
    </recommendedName>
</protein>
<keyword evidence="4" id="KW-0732">Signal</keyword>
<dbReference type="PRINTS" id="PR00258">
    <property type="entry name" value="SPERACTRCPTR"/>
</dbReference>
<sequence>MNNNVLFIICFFLFIAKGRTVRLQGGNSTYGRVEVFHDGVWGTVCDDQFDMDDGKVVCRQLGLSGVVEVYHQATFGEGTGPIWLDNVDCKGDELRIESCGHNGWNVTDCKHEEDAGVACQG</sequence>
<gene>
    <name evidence="6" type="ORF">BRAFLDRAFT_244336</name>
</gene>
<evidence type="ECO:0000259" key="5">
    <source>
        <dbReference type="PROSITE" id="PS50287"/>
    </source>
</evidence>
<dbReference type="SUPFAM" id="SSF56487">
    <property type="entry name" value="SRCR-like"/>
    <property type="match status" value="1"/>
</dbReference>
<accession>C3ZWZ2</accession>
<evidence type="ECO:0000313" key="6">
    <source>
        <dbReference type="EMBL" id="EEN42954.1"/>
    </source>
</evidence>
<dbReference type="InParanoid" id="C3ZWZ2"/>
<dbReference type="AlphaFoldDB" id="C3ZWZ2"/>
<evidence type="ECO:0000256" key="1">
    <source>
        <dbReference type="ARBA" id="ARBA00023157"/>
    </source>
</evidence>
<keyword evidence="1 3" id="KW-1015">Disulfide bond</keyword>
<feature type="disulfide bond" evidence="3">
    <location>
        <begin position="89"/>
        <end position="99"/>
    </location>
</feature>
<feature type="chain" id="PRO_5002937254" description="SRCR domain-containing protein" evidence="4">
    <location>
        <begin position="21"/>
        <end position="121"/>
    </location>
</feature>
<dbReference type="GO" id="GO:0016020">
    <property type="term" value="C:membrane"/>
    <property type="evidence" value="ECO:0007669"/>
    <property type="project" value="InterPro"/>
</dbReference>
<dbReference type="PROSITE" id="PS00420">
    <property type="entry name" value="SRCR_1"/>
    <property type="match status" value="1"/>
</dbReference>
<proteinExistence type="predicted"/>
<dbReference type="Pfam" id="PF00530">
    <property type="entry name" value="SRCR"/>
    <property type="match status" value="1"/>
</dbReference>
<evidence type="ECO:0000256" key="4">
    <source>
        <dbReference type="SAM" id="SignalP"/>
    </source>
</evidence>
<dbReference type="PANTHER" id="PTHR48071:SF18">
    <property type="entry name" value="DELETED IN MALIGNANT BRAIN TUMORS 1 PROTEIN-RELATED"/>
    <property type="match status" value="1"/>
</dbReference>
<dbReference type="InterPro" id="IPR036772">
    <property type="entry name" value="SRCR-like_dom_sf"/>
</dbReference>
<dbReference type="InterPro" id="IPR001190">
    <property type="entry name" value="SRCR"/>
</dbReference>
<organism>
    <name type="scientific">Branchiostoma floridae</name>
    <name type="common">Florida lancelet</name>
    <name type="synonym">Amphioxus</name>
    <dbReference type="NCBI Taxonomy" id="7739"/>
    <lineage>
        <taxon>Eukaryota</taxon>
        <taxon>Metazoa</taxon>
        <taxon>Chordata</taxon>
        <taxon>Cephalochordata</taxon>
        <taxon>Leptocardii</taxon>
        <taxon>Amphioxiformes</taxon>
        <taxon>Branchiostomatidae</taxon>
        <taxon>Branchiostoma</taxon>
    </lineage>
</organism>
<dbReference type="Gene3D" id="3.10.250.10">
    <property type="entry name" value="SRCR-like domain"/>
    <property type="match status" value="1"/>
</dbReference>
<dbReference type="FunFam" id="3.10.250.10:FF:000011">
    <property type="entry name" value="Scavenger receptor class A member 5"/>
    <property type="match status" value="1"/>
</dbReference>
<dbReference type="eggNOG" id="ENOG502QU48">
    <property type="taxonomic scope" value="Eukaryota"/>
</dbReference>
<dbReference type="EMBL" id="GG666705">
    <property type="protein sequence ID" value="EEN42954.1"/>
    <property type="molecule type" value="Genomic_DNA"/>
</dbReference>
<dbReference type="PROSITE" id="PS50287">
    <property type="entry name" value="SRCR_2"/>
    <property type="match status" value="1"/>
</dbReference>
<evidence type="ECO:0000256" key="3">
    <source>
        <dbReference type="PROSITE-ProRule" id="PRU00196"/>
    </source>
</evidence>